<dbReference type="SUPFAM" id="SSF118290">
    <property type="entry name" value="WRKY DNA-binding domain"/>
    <property type="match status" value="1"/>
</dbReference>
<dbReference type="Proteomes" id="UP000663760">
    <property type="component" value="Chromosome 4"/>
</dbReference>
<evidence type="ECO:0000313" key="7">
    <source>
        <dbReference type="EMBL" id="CAA7395288.1"/>
    </source>
</evidence>
<keyword evidence="3" id="KW-0238">DNA-binding</keyword>
<organism evidence="7 8">
    <name type="scientific">Spirodela intermedia</name>
    <name type="common">Intermediate duckweed</name>
    <dbReference type="NCBI Taxonomy" id="51605"/>
    <lineage>
        <taxon>Eukaryota</taxon>
        <taxon>Viridiplantae</taxon>
        <taxon>Streptophyta</taxon>
        <taxon>Embryophyta</taxon>
        <taxon>Tracheophyta</taxon>
        <taxon>Spermatophyta</taxon>
        <taxon>Magnoliopsida</taxon>
        <taxon>Liliopsida</taxon>
        <taxon>Araceae</taxon>
        <taxon>Lemnoideae</taxon>
        <taxon>Spirodela</taxon>
    </lineage>
</organism>
<evidence type="ECO:0000256" key="2">
    <source>
        <dbReference type="ARBA" id="ARBA00023015"/>
    </source>
</evidence>
<evidence type="ECO:0000256" key="5">
    <source>
        <dbReference type="ARBA" id="ARBA00023242"/>
    </source>
</evidence>
<keyword evidence="8" id="KW-1185">Reference proteome</keyword>
<sequence>MEEVEEANRVAVESGESVLSLLSQPQDQLQWENIVVETGKAVSKFKRVASLVSNLLGRARFRKQKPIQTHLPQKIFLDNPTVSYRAESSLTPLQLLPRGLLGRSSSEMDAPARIPLSLAQKFSGSSFLELDSPARGPFQVSPLAHSITPFQYLQHQNSQRFQLLQQQQQHMNLHSDVYSRSNSNINLKLEGSSCTPTMSSTRSFISSLSMDGSVASLNGNAFHLIGVPQSSDRLGLQPPSKRKCTGRGEDGNGKCAISGRCHCPKRRKLRVKRSIKVPAISNKLADIPPDEYSWRKYGQKPIKGSPHPRGYYKCSSMRGCPARKHVERCLEDPSMLIITYEGEHNHARALSRSATS</sequence>
<evidence type="ECO:0000259" key="6">
    <source>
        <dbReference type="PROSITE" id="PS50811"/>
    </source>
</evidence>
<evidence type="ECO:0000256" key="1">
    <source>
        <dbReference type="ARBA" id="ARBA00004123"/>
    </source>
</evidence>
<feature type="domain" description="WRKY" evidence="6">
    <location>
        <begin position="283"/>
        <end position="349"/>
    </location>
</feature>
<keyword evidence="5" id="KW-0539">Nucleus</keyword>
<dbReference type="FunFam" id="2.20.25.80:FF:000004">
    <property type="entry name" value="WRKY transcription factor 65"/>
    <property type="match status" value="1"/>
</dbReference>
<dbReference type="InterPro" id="IPR036576">
    <property type="entry name" value="WRKY_dom_sf"/>
</dbReference>
<dbReference type="GO" id="GO:0043565">
    <property type="term" value="F:sequence-specific DNA binding"/>
    <property type="evidence" value="ECO:0007669"/>
    <property type="project" value="InterPro"/>
</dbReference>
<dbReference type="GO" id="GO:0003700">
    <property type="term" value="F:DNA-binding transcription factor activity"/>
    <property type="evidence" value="ECO:0007669"/>
    <property type="project" value="InterPro"/>
</dbReference>
<evidence type="ECO:0000256" key="4">
    <source>
        <dbReference type="ARBA" id="ARBA00023163"/>
    </source>
</evidence>
<gene>
    <name evidence="7" type="ORF">SI8410_04005949</name>
</gene>
<dbReference type="SMART" id="SM00774">
    <property type="entry name" value="WRKY"/>
    <property type="match status" value="1"/>
</dbReference>
<reference evidence="7" key="1">
    <citation type="submission" date="2020-02" db="EMBL/GenBank/DDBJ databases">
        <authorList>
            <person name="Scholz U."/>
            <person name="Mascher M."/>
            <person name="Fiebig A."/>
        </authorList>
    </citation>
    <scope>NUCLEOTIDE SEQUENCE</scope>
</reference>
<dbReference type="PANTHER" id="PTHR31282">
    <property type="entry name" value="WRKY TRANSCRIPTION FACTOR 21-RELATED"/>
    <property type="match status" value="1"/>
</dbReference>
<evidence type="ECO:0000256" key="3">
    <source>
        <dbReference type="ARBA" id="ARBA00023125"/>
    </source>
</evidence>
<comment type="subcellular location">
    <subcellularLocation>
        <location evidence="1">Nucleus</location>
    </subcellularLocation>
</comment>
<name>A0A7I8KDW9_SPIIN</name>
<proteinExistence type="predicted"/>
<keyword evidence="4" id="KW-0804">Transcription</keyword>
<protein>
    <recommendedName>
        <fullName evidence="6">WRKY domain-containing protein</fullName>
    </recommendedName>
</protein>
<dbReference type="PROSITE" id="PS50811">
    <property type="entry name" value="WRKY"/>
    <property type="match status" value="1"/>
</dbReference>
<dbReference type="GO" id="GO:0005634">
    <property type="term" value="C:nucleus"/>
    <property type="evidence" value="ECO:0007669"/>
    <property type="project" value="UniProtKB-SubCell"/>
</dbReference>
<accession>A0A7I8KDW9</accession>
<dbReference type="InterPro" id="IPR003657">
    <property type="entry name" value="WRKY_dom"/>
</dbReference>
<dbReference type="AlphaFoldDB" id="A0A7I8KDW9"/>
<dbReference type="Pfam" id="PF10533">
    <property type="entry name" value="Plant_zn_clust"/>
    <property type="match status" value="1"/>
</dbReference>
<keyword evidence="2" id="KW-0805">Transcription regulation</keyword>
<dbReference type="InterPro" id="IPR018872">
    <property type="entry name" value="Zn-cluster-dom"/>
</dbReference>
<evidence type="ECO:0000313" key="8">
    <source>
        <dbReference type="Proteomes" id="UP000663760"/>
    </source>
</evidence>
<dbReference type="Gene3D" id="2.20.25.80">
    <property type="entry name" value="WRKY domain"/>
    <property type="match status" value="1"/>
</dbReference>
<dbReference type="OrthoDB" id="1918969at2759"/>
<dbReference type="InterPro" id="IPR044810">
    <property type="entry name" value="WRKY_plant"/>
</dbReference>
<dbReference type="Pfam" id="PF03106">
    <property type="entry name" value="WRKY"/>
    <property type="match status" value="1"/>
</dbReference>
<dbReference type="EMBL" id="LR746267">
    <property type="protein sequence ID" value="CAA7395288.1"/>
    <property type="molecule type" value="Genomic_DNA"/>
</dbReference>